<keyword evidence="13 16" id="KW-0173">Coenzyme A biosynthesis</keyword>
<comment type="subcellular location">
    <subcellularLocation>
        <location evidence="3 16">Cytoplasm</location>
    </subcellularLocation>
</comment>
<keyword evidence="8 16" id="KW-0808">Transferase</keyword>
<evidence type="ECO:0000313" key="18">
    <source>
        <dbReference type="Proteomes" id="UP000009282"/>
    </source>
</evidence>
<gene>
    <name evidence="16 17" type="primary">coaX</name>
    <name evidence="17" type="ordered locus">GNIT_0672</name>
</gene>
<comment type="pathway">
    <text evidence="4 16">Cofactor biosynthesis; coenzyme A biosynthesis; CoA from (R)-pantothenate: step 1/5.</text>
</comment>
<evidence type="ECO:0000256" key="13">
    <source>
        <dbReference type="ARBA" id="ARBA00022993"/>
    </source>
</evidence>
<comment type="catalytic activity">
    <reaction evidence="1 16">
        <text>(R)-pantothenate + ATP = (R)-4'-phosphopantothenate + ADP + H(+)</text>
        <dbReference type="Rhea" id="RHEA:16373"/>
        <dbReference type="ChEBI" id="CHEBI:10986"/>
        <dbReference type="ChEBI" id="CHEBI:15378"/>
        <dbReference type="ChEBI" id="CHEBI:29032"/>
        <dbReference type="ChEBI" id="CHEBI:30616"/>
        <dbReference type="ChEBI" id="CHEBI:456216"/>
        <dbReference type="EC" id="2.7.1.33"/>
    </reaction>
</comment>
<evidence type="ECO:0000256" key="11">
    <source>
        <dbReference type="ARBA" id="ARBA00022840"/>
    </source>
</evidence>
<evidence type="ECO:0000256" key="6">
    <source>
        <dbReference type="ARBA" id="ARBA00012102"/>
    </source>
</evidence>
<keyword evidence="10 16" id="KW-0418">Kinase</keyword>
<keyword evidence="9 16" id="KW-0547">Nucleotide-binding</keyword>
<comment type="function">
    <text evidence="16">Catalyzes the phosphorylation of pantothenate (Pan), the first step in CoA biosynthesis.</text>
</comment>
<dbReference type="GO" id="GO:0005524">
    <property type="term" value="F:ATP binding"/>
    <property type="evidence" value="ECO:0007669"/>
    <property type="project" value="UniProtKB-UniRule"/>
</dbReference>
<feature type="active site" description="Proton acceptor" evidence="16">
    <location>
        <position position="100"/>
    </location>
</feature>
<dbReference type="InterPro" id="IPR043129">
    <property type="entry name" value="ATPase_NBD"/>
</dbReference>
<evidence type="ECO:0000313" key="17">
    <source>
        <dbReference type="EMBL" id="AEP28820.1"/>
    </source>
</evidence>
<dbReference type="PANTHER" id="PTHR34265:SF1">
    <property type="entry name" value="TYPE III PANTOTHENATE KINASE"/>
    <property type="match status" value="1"/>
</dbReference>
<reference evidence="17 18" key="1">
    <citation type="journal article" date="2011" name="J. Bacteriol.">
        <title>Complete genome sequence of seawater bacterium Glaciecola nitratireducens FR1064T.</title>
        <authorList>
            <person name="Bian F."/>
            <person name="Qin Q.L."/>
            <person name="Xie B.B."/>
            <person name="Shu Y.L."/>
            <person name="Zhang X.Y."/>
            <person name="Yu Y."/>
            <person name="Chen B."/>
            <person name="Chen X.L."/>
            <person name="Zhou B.C."/>
            <person name="Zhang Y.Z."/>
        </authorList>
    </citation>
    <scope>NUCLEOTIDE SEQUENCE [LARGE SCALE GENOMIC DNA]</scope>
    <source>
        <strain evidence="18">JCM 12485 / KCTC 12276 / FR1064</strain>
    </source>
</reference>
<name>G4QFN5_GLANF</name>
<feature type="binding site" evidence="16">
    <location>
        <position position="91"/>
    </location>
    <ligand>
        <name>substrate</name>
    </ligand>
</feature>
<keyword evidence="12 16" id="KW-0630">Potassium</keyword>
<dbReference type="HOGENOM" id="CLU_066627_0_0_6"/>
<evidence type="ECO:0000256" key="14">
    <source>
        <dbReference type="ARBA" id="ARBA00038036"/>
    </source>
</evidence>
<feature type="binding site" evidence="16">
    <location>
        <position position="175"/>
    </location>
    <ligand>
        <name>substrate</name>
    </ligand>
</feature>
<keyword evidence="18" id="KW-1185">Reference proteome</keyword>
<dbReference type="EC" id="2.7.1.33" evidence="6 16"/>
<dbReference type="KEGG" id="gni:GNIT_0672"/>
<feature type="binding site" evidence="16">
    <location>
        <begin position="10"/>
        <end position="17"/>
    </location>
    <ligand>
        <name>ATP</name>
        <dbReference type="ChEBI" id="CHEBI:30616"/>
    </ligand>
</feature>
<dbReference type="CDD" id="cd24015">
    <property type="entry name" value="ASKHA_NBD_PanK-III"/>
    <property type="match status" value="1"/>
</dbReference>
<evidence type="ECO:0000256" key="16">
    <source>
        <dbReference type="HAMAP-Rule" id="MF_01274"/>
    </source>
</evidence>
<organism evidence="17 18">
    <name type="scientific">Glaciecola nitratireducens (strain JCM 12485 / KCTC 12276 / FR1064)</name>
    <dbReference type="NCBI Taxonomy" id="1085623"/>
    <lineage>
        <taxon>Bacteria</taxon>
        <taxon>Pseudomonadati</taxon>
        <taxon>Pseudomonadota</taxon>
        <taxon>Gammaproteobacteria</taxon>
        <taxon>Alteromonadales</taxon>
        <taxon>Alteromonadaceae</taxon>
        <taxon>Brumicola</taxon>
    </lineage>
</organism>
<evidence type="ECO:0000256" key="1">
    <source>
        <dbReference type="ARBA" id="ARBA00001206"/>
    </source>
</evidence>
<sequence>MLEKANLCIDVGNTSIKSALYDPNERGIAYISRYRDASELITPIQAAGRVYLSNVGKEDVTLLIQSICADNNVQLFIAETQKSAFGLTNSYSTPSNMGVDRWLAMLACMQKSQSKTFLVVDIGTAMTVDAVQNGVHLGGWIVPGLSLLKQSLFKNTQRVFGSEENFGLTDFGKDTPLCVDHGCTAQILGTLLMAEREMKKNVKKFEIFLTGGDKKLFLNLDVKNIIQCENLVLEGLTLFVD</sequence>
<dbReference type="Proteomes" id="UP000009282">
    <property type="component" value="Chromosome"/>
</dbReference>
<feature type="binding site" evidence="16">
    <location>
        <position position="121"/>
    </location>
    <ligand>
        <name>K(+)</name>
        <dbReference type="ChEBI" id="CHEBI:29103"/>
    </ligand>
</feature>
<dbReference type="eggNOG" id="COG1521">
    <property type="taxonomic scope" value="Bacteria"/>
</dbReference>
<accession>G4QFN5</accession>
<evidence type="ECO:0000256" key="3">
    <source>
        <dbReference type="ARBA" id="ARBA00004496"/>
    </source>
</evidence>
<evidence type="ECO:0000256" key="5">
    <source>
        <dbReference type="ARBA" id="ARBA00011738"/>
    </source>
</evidence>
<feature type="binding site" evidence="16">
    <location>
        <position position="124"/>
    </location>
    <ligand>
        <name>ATP</name>
        <dbReference type="ChEBI" id="CHEBI:30616"/>
    </ligand>
</feature>
<evidence type="ECO:0000256" key="2">
    <source>
        <dbReference type="ARBA" id="ARBA00001958"/>
    </source>
</evidence>
<dbReference type="AlphaFoldDB" id="G4QFN5"/>
<protein>
    <recommendedName>
        <fullName evidence="15 16">Type III pantothenate kinase</fullName>
        <ecNumber evidence="6 16">2.7.1.33</ecNumber>
    </recommendedName>
    <alternativeName>
        <fullName evidence="16">PanK-III</fullName>
    </alternativeName>
    <alternativeName>
        <fullName evidence="16">Pantothenic acid kinase</fullName>
    </alternativeName>
</protein>
<feature type="binding site" evidence="16">
    <location>
        <begin position="98"/>
        <end position="101"/>
    </location>
    <ligand>
        <name>substrate</name>
    </ligand>
</feature>
<evidence type="ECO:0000256" key="8">
    <source>
        <dbReference type="ARBA" id="ARBA00022679"/>
    </source>
</evidence>
<keyword evidence="16" id="KW-0479">Metal-binding</keyword>
<dbReference type="GO" id="GO:0004594">
    <property type="term" value="F:pantothenate kinase activity"/>
    <property type="evidence" value="ECO:0007669"/>
    <property type="project" value="UniProtKB-UniRule"/>
</dbReference>
<evidence type="ECO:0000256" key="10">
    <source>
        <dbReference type="ARBA" id="ARBA00022777"/>
    </source>
</evidence>
<evidence type="ECO:0000256" key="12">
    <source>
        <dbReference type="ARBA" id="ARBA00022958"/>
    </source>
</evidence>
<dbReference type="GO" id="GO:0015937">
    <property type="term" value="P:coenzyme A biosynthetic process"/>
    <property type="evidence" value="ECO:0007669"/>
    <property type="project" value="UniProtKB-UniRule"/>
</dbReference>
<dbReference type="SUPFAM" id="SSF53067">
    <property type="entry name" value="Actin-like ATPase domain"/>
    <property type="match status" value="2"/>
</dbReference>
<dbReference type="GO" id="GO:0046872">
    <property type="term" value="F:metal ion binding"/>
    <property type="evidence" value="ECO:0007669"/>
    <property type="project" value="UniProtKB-KW"/>
</dbReference>
<comment type="similarity">
    <text evidence="14 16">Belongs to the type III pantothenate kinase family.</text>
</comment>
<keyword evidence="7 16" id="KW-0963">Cytoplasm</keyword>
<evidence type="ECO:0000256" key="4">
    <source>
        <dbReference type="ARBA" id="ARBA00005225"/>
    </source>
</evidence>
<dbReference type="EMBL" id="CP003060">
    <property type="protein sequence ID" value="AEP28820.1"/>
    <property type="molecule type" value="Genomic_DNA"/>
</dbReference>
<dbReference type="GO" id="GO:0005737">
    <property type="term" value="C:cytoplasm"/>
    <property type="evidence" value="ECO:0007669"/>
    <property type="project" value="UniProtKB-SubCell"/>
</dbReference>
<dbReference type="STRING" id="1085623.GNIT_0672"/>
<dbReference type="RefSeq" id="WP_014107695.1">
    <property type="nucleotide sequence ID" value="NC_016041.1"/>
</dbReference>
<evidence type="ECO:0000256" key="9">
    <source>
        <dbReference type="ARBA" id="ARBA00022741"/>
    </source>
</evidence>
<dbReference type="UniPathway" id="UPA00241">
    <property type="reaction ID" value="UER00352"/>
</dbReference>
<comment type="cofactor">
    <cofactor evidence="16">
        <name>NH4(+)</name>
        <dbReference type="ChEBI" id="CHEBI:28938"/>
    </cofactor>
    <cofactor evidence="16">
        <name>K(+)</name>
        <dbReference type="ChEBI" id="CHEBI:29103"/>
    </cofactor>
    <text evidence="16">A monovalent cation. Ammonium or potassium.</text>
</comment>
<dbReference type="PANTHER" id="PTHR34265">
    <property type="entry name" value="TYPE III PANTOTHENATE KINASE"/>
    <property type="match status" value="1"/>
</dbReference>
<proteinExistence type="inferred from homology"/>
<evidence type="ECO:0000256" key="7">
    <source>
        <dbReference type="ARBA" id="ARBA00022490"/>
    </source>
</evidence>
<dbReference type="NCBIfam" id="TIGR00671">
    <property type="entry name" value="baf"/>
    <property type="match status" value="1"/>
</dbReference>
<dbReference type="Gene3D" id="3.30.420.40">
    <property type="match status" value="2"/>
</dbReference>
<keyword evidence="11 16" id="KW-0067">ATP-binding</keyword>
<dbReference type="OrthoDB" id="9781305at2"/>
<dbReference type="Pfam" id="PF03309">
    <property type="entry name" value="Pan_kinase"/>
    <property type="match status" value="1"/>
</dbReference>
<dbReference type="InterPro" id="IPR004619">
    <property type="entry name" value="Type_III_PanK"/>
</dbReference>
<dbReference type="HAMAP" id="MF_01274">
    <property type="entry name" value="Pantothen_kinase_3"/>
    <property type="match status" value="1"/>
</dbReference>
<evidence type="ECO:0000256" key="15">
    <source>
        <dbReference type="ARBA" id="ARBA00040883"/>
    </source>
</evidence>
<comment type="subunit">
    <text evidence="5 16">Homodimer.</text>
</comment>
<comment type="cofactor">
    <cofactor evidence="2">
        <name>K(+)</name>
        <dbReference type="ChEBI" id="CHEBI:29103"/>
    </cofactor>
</comment>